<comment type="caution">
    <text evidence="1">The sequence shown here is derived from an EMBL/GenBank/DDBJ whole genome shotgun (WGS) entry which is preliminary data.</text>
</comment>
<organism evidence="1 2">
    <name type="scientific">Daphnia galeata</name>
    <dbReference type="NCBI Taxonomy" id="27404"/>
    <lineage>
        <taxon>Eukaryota</taxon>
        <taxon>Metazoa</taxon>
        <taxon>Ecdysozoa</taxon>
        <taxon>Arthropoda</taxon>
        <taxon>Crustacea</taxon>
        <taxon>Branchiopoda</taxon>
        <taxon>Diplostraca</taxon>
        <taxon>Cladocera</taxon>
        <taxon>Anomopoda</taxon>
        <taxon>Daphniidae</taxon>
        <taxon>Daphnia</taxon>
    </lineage>
</organism>
<dbReference type="AlphaFoldDB" id="A0A8J2RDE6"/>
<name>A0A8J2RDE6_9CRUS</name>
<protein>
    <submittedName>
        <fullName evidence="1">Uncharacterized protein</fullName>
    </submittedName>
</protein>
<proteinExistence type="predicted"/>
<sequence>MDDAQGPNTEFNDLAYRKPFGNPVDCFLHPESRRQARDGHCEMTDTGHQCSLSPMAGRWFLLVMVRWWQRIVSVTTVCLSTDETFLVVFQRFEQHSRSMRSKDPGVW</sequence>
<keyword evidence="2" id="KW-1185">Reference proteome</keyword>
<dbReference type="EMBL" id="CAKKLH010000035">
    <property type="protein sequence ID" value="CAH0100385.1"/>
    <property type="molecule type" value="Genomic_DNA"/>
</dbReference>
<accession>A0A8J2RDE6</accession>
<evidence type="ECO:0000313" key="1">
    <source>
        <dbReference type="EMBL" id="CAH0100385.1"/>
    </source>
</evidence>
<reference evidence="1" key="1">
    <citation type="submission" date="2021-11" db="EMBL/GenBank/DDBJ databases">
        <authorList>
            <person name="Schell T."/>
        </authorList>
    </citation>
    <scope>NUCLEOTIDE SEQUENCE</scope>
    <source>
        <strain evidence="1">M5</strain>
    </source>
</reference>
<gene>
    <name evidence="1" type="ORF">DGAL_LOCUS2615</name>
</gene>
<dbReference type="Proteomes" id="UP000789390">
    <property type="component" value="Unassembled WGS sequence"/>
</dbReference>
<evidence type="ECO:0000313" key="2">
    <source>
        <dbReference type="Proteomes" id="UP000789390"/>
    </source>
</evidence>